<dbReference type="OrthoDB" id="2559662at2759"/>
<organism evidence="1 2">
    <name type="scientific">Psilocybe cyanescens</name>
    <dbReference type="NCBI Taxonomy" id="93625"/>
    <lineage>
        <taxon>Eukaryota</taxon>
        <taxon>Fungi</taxon>
        <taxon>Dikarya</taxon>
        <taxon>Basidiomycota</taxon>
        <taxon>Agaricomycotina</taxon>
        <taxon>Agaricomycetes</taxon>
        <taxon>Agaricomycetidae</taxon>
        <taxon>Agaricales</taxon>
        <taxon>Agaricineae</taxon>
        <taxon>Strophariaceae</taxon>
        <taxon>Psilocybe</taxon>
    </lineage>
</organism>
<gene>
    <name evidence="1" type="ORF">CVT25_002815</name>
</gene>
<reference evidence="1 2" key="1">
    <citation type="journal article" date="2018" name="Evol. Lett.">
        <title>Horizontal gene cluster transfer increased hallucinogenic mushroom diversity.</title>
        <authorList>
            <person name="Reynolds H.T."/>
            <person name="Vijayakumar V."/>
            <person name="Gluck-Thaler E."/>
            <person name="Korotkin H.B."/>
            <person name="Matheny P.B."/>
            <person name="Slot J.C."/>
        </authorList>
    </citation>
    <scope>NUCLEOTIDE SEQUENCE [LARGE SCALE GENOMIC DNA]</scope>
    <source>
        <strain evidence="1 2">2631</strain>
    </source>
</reference>
<keyword evidence="2" id="KW-1185">Reference proteome</keyword>
<protein>
    <submittedName>
        <fullName evidence="1">Uncharacterized protein</fullName>
    </submittedName>
</protein>
<dbReference type="AlphaFoldDB" id="A0A409WL51"/>
<dbReference type="CDD" id="cd11296">
    <property type="entry name" value="O-FucT_like"/>
    <property type="match status" value="1"/>
</dbReference>
<comment type="caution">
    <text evidence="1">The sequence shown here is derived from an EMBL/GenBank/DDBJ whole genome shotgun (WGS) entry which is preliminary data.</text>
</comment>
<proteinExistence type="predicted"/>
<evidence type="ECO:0000313" key="1">
    <source>
        <dbReference type="EMBL" id="PPQ79209.1"/>
    </source>
</evidence>
<dbReference type="Gene3D" id="3.40.50.11350">
    <property type="match status" value="1"/>
</dbReference>
<accession>A0A409WL51</accession>
<evidence type="ECO:0000313" key="2">
    <source>
        <dbReference type="Proteomes" id="UP000283269"/>
    </source>
</evidence>
<dbReference type="Proteomes" id="UP000283269">
    <property type="component" value="Unassembled WGS sequence"/>
</dbReference>
<sequence length="481" mass="55297">MSCFRVISAHYSHKILRHLASAFILLSVILIVCDVKDLRKFAVYYTVPSLQFIDPLDRPPSYTNLKKWEQNLPQHNLNLPFPEGKTGKYILFTSSQVEILGWNNKFINVLMDSFLAYKSNRTYVFYDFSWPDKHYPWPIHKYREWTPHTPLNAFFSGPTAGSSWGPGDPAPRAISDKWFDVVCPKSERRYINTHDVKPAIYWEDGSVIFEHWRKILTDAPERCIEIIPPPPETDGTPQVFDLHVWGSGRSLSLWEDFKNSPVSQLLSASPIVKLALEVNRHLFTHDDQAPLSSIPSSTPFGSTLSVHIRRGDYKSQCRHFWTWSSSFYNWNLLPFLPDRFNPPPGFSWGVNIPENLPIFLERCFPEIPTIIKRVRDVKKEFMKSAKPGESRVLKVIYIMTNDHTPWLDDLIMALAKDGWEVARTTADLTLTAEQKDVGVAIDMEIGRQSAVFLGNGWSSFTSNIVHQRLVDGKDVATIRFL</sequence>
<dbReference type="EMBL" id="NHYD01003386">
    <property type="protein sequence ID" value="PPQ79209.1"/>
    <property type="molecule type" value="Genomic_DNA"/>
</dbReference>
<dbReference type="InParanoid" id="A0A409WL51"/>
<name>A0A409WL51_PSICY</name>